<dbReference type="Proteomes" id="UP001055439">
    <property type="component" value="Chromosome 8"/>
</dbReference>
<evidence type="ECO:0000313" key="3">
    <source>
        <dbReference type="Proteomes" id="UP001055439"/>
    </source>
</evidence>
<proteinExistence type="predicted"/>
<keyword evidence="3" id="KW-1185">Reference proteome</keyword>
<feature type="region of interest" description="Disordered" evidence="1">
    <location>
        <begin position="42"/>
        <end position="64"/>
    </location>
</feature>
<name>A0A9E7HZR2_9LILI</name>
<gene>
    <name evidence="2" type="ORF">MUK42_36909</name>
</gene>
<organism evidence="2 3">
    <name type="scientific">Musa troglodytarum</name>
    <name type="common">fe'i banana</name>
    <dbReference type="NCBI Taxonomy" id="320322"/>
    <lineage>
        <taxon>Eukaryota</taxon>
        <taxon>Viridiplantae</taxon>
        <taxon>Streptophyta</taxon>
        <taxon>Embryophyta</taxon>
        <taxon>Tracheophyta</taxon>
        <taxon>Spermatophyta</taxon>
        <taxon>Magnoliopsida</taxon>
        <taxon>Liliopsida</taxon>
        <taxon>Zingiberales</taxon>
        <taxon>Musaceae</taxon>
        <taxon>Musa</taxon>
    </lineage>
</organism>
<dbReference type="AlphaFoldDB" id="A0A9E7HZR2"/>
<sequence>MQVLLQLLSEFLPILDFMKTMDVLSAEACLQFLPPAISHIKQNDGGLANTTTTNNRRNKKSSRHVRSSFLQSVLSHVTNSRCHPQVASSGRIAAV</sequence>
<protein>
    <submittedName>
        <fullName evidence="2">Uncharacterized protein</fullName>
    </submittedName>
</protein>
<dbReference type="EMBL" id="CP097510">
    <property type="protein sequence ID" value="URE38508.1"/>
    <property type="molecule type" value="Genomic_DNA"/>
</dbReference>
<evidence type="ECO:0000313" key="2">
    <source>
        <dbReference type="EMBL" id="URE38508.1"/>
    </source>
</evidence>
<accession>A0A9E7HZR2</accession>
<reference evidence="2" key="1">
    <citation type="submission" date="2022-05" db="EMBL/GenBank/DDBJ databases">
        <title>The Musa troglodytarum L. genome provides insights into the mechanism of non-climacteric behaviour and enrichment of carotenoids.</title>
        <authorList>
            <person name="Wang J."/>
        </authorList>
    </citation>
    <scope>NUCLEOTIDE SEQUENCE</scope>
    <source>
        <tissue evidence="2">Leaf</tissue>
    </source>
</reference>
<evidence type="ECO:0000256" key="1">
    <source>
        <dbReference type="SAM" id="MobiDB-lite"/>
    </source>
</evidence>